<keyword evidence="2" id="KW-1185">Reference proteome</keyword>
<reference evidence="1" key="1">
    <citation type="journal article" date="2021" name="New Phytol.">
        <title>Evolutionary innovations through gain and loss of genes in the ectomycorrhizal Boletales.</title>
        <authorList>
            <person name="Wu G."/>
            <person name="Miyauchi S."/>
            <person name="Morin E."/>
            <person name="Kuo A."/>
            <person name="Drula E."/>
            <person name="Varga T."/>
            <person name="Kohler A."/>
            <person name="Feng B."/>
            <person name="Cao Y."/>
            <person name="Lipzen A."/>
            <person name="Daum C."/>
            <person name="Hundley H."/>
            <person name="Pangilinan J."/>
            <person name="Johnson J."/>
            <person name="Barry K."/>
            <person name="LaButti K."/>
            <person name="Ng V."/>
            <person name="Ahrendt S."/>
            <person name="Min B."/>
            <person name="Choi I.G."/>
            <person name="Park H."/>
            <person name="Plett J.M."/>
            <person name="Magnuson J."/>
            <person name="Spatafora J.W."/>
            <person name="Nagy L.G."/>
            <person name="Henrissat B."/>
            <person name="Grigoriev I.V."/>
            <person name="Yang Z.L."/>
            <person name="Xu J."/>
            <person name="Martin F.M."/>
        </authorList>
    </citation>
    <scope>NUCLEOTIDE SEQUENCE</scope>
    <source>
        <strain evidence="1">KUC20120723A-06</strain>
    </source>
</reference>
<accession>A0ACB8AZC9</accession>
<comment type="caution">
    <text evidence="1">The sequence shown here is derived from an EMBL/GenBank/DDBJ whole genome shotgun (WGS) entry which is preliminary data.</text>
</comment>
<dbReference type="EMBL" id="MU266802">
    <property type="protein sequence ID" value="KAH7918346.1"/>
    <property type="molecule type" value="Genomic_DNA"/>
</dbReference>
<gene>
    <name evidence="1" type="ORF">BV22DRAFT_910409</name>
</gene>
<evidence type="ECO:0000313" key="1">
    <source>
        <dbReference type="EMBL" id="KAH7918346.1"/>
    </source>
</evidence>
<dbReference type="Proteomes" id="UP000790709">
    <property type="component" value="Unassembled WGS sequence"/>
</dbReference>
<sequence length="86" mass="9186">MSPKSIGSLLAISISPSAHALSTRVLAHEYALCPIRYPFLEVQSRVQVGVTCCGTCNRLYRNRLPPCSHACAGSIPLCQNGADLVT</sequence>
<organism evidence="1 2">
    <name type="scientific">Leucogyrophana mollusca</name>
    <dbReference type="NCBI Taxonomy" id="85980"/>
    <lineage>
        <taxon>Eukaryota</taxon>
        <taxon>Fungi</taxon>
        <taxon>Dikarya</taxon>
        <taxon>Basidiomycota</taxon>
        <taxon>Agaricomycotina</taxon>
        <taxon>Agaricomycetes</taxon>
        <taxon>Agaricomycetidae</taxon>
        <taxon>Boletales</taxon>
        <taxon>Boletales incertae sedis</taxon>
        <taxon>Leucogyrophana</taxon>
    </lineage>
</organism>
<proteinExistence type="predicted"/>
<name>A0ACB8AZC9_9AGAM</name>
<protein>
    <submittedName>
        <fullName evidence="1">Uncharacterized protein</fullName>
    </submittedName>
</protein>
<evidence type="ECO:0000313" key="2">
    <source>
        <dbReference type="Proteomes" id="UP000790709"/>
    </source>
</evidence>